<comment type="caution">
    <text evidence="1">The sequence shown here is derived from an EMBL/GenBank/DDBJ whole genome shotgun (WGS) entry which is preliminary data.</text>
</comment>
<evidence type="ECO:0008006" key="3">
    <source>
        <dbReference type="Google" id="ProtNLM"/>
    </source>
</evidence>
<dbReference type="AlphaFoldDB" id="A0AAW8P0N3"/>
<name>A0AAW8P0N3_9HYPH</name>
<dbReference type="Proteomes" id="UP001269402">
    <property type="component" value="Unassembled WGS sequence"/>
</dbReference>
<evidence type="ECO:0000313" key="1">
    <source>
        <dbReference type="EMBL" id="MDR9760658.1"/>
    </source>
</evidence>
<evidence type="ECO:0000313" key="2">
    <source>
        <dbReference type="Proteomes" id="UP001269402"/>
    </source>
</evidence>
<dbReference type="EMBL" id="JAVLSH010000005">
    <property type="protein sequence ID" value="MDR9760658.1"/>
    <property type="molecule type" value="Genomic_DNA"/>
</dbReference>
<dbReference type="RefSeq" id="WP_310807640.1">
    <property type="nucleotide sequence ID" value="NZ_JAVLSH010000005.1"/>
</dbReference>
<proteinExistence type="predicted"/>
<sequence>MKATAIKPYRCVCTECEPLRPIEGLHPLTHKGSVKVDAGRPKGLLGIIAKRMTAARRQN</sequence>
<organism evidence="1 2">
    <name type="scientific">Rhizobium redzepovicii</name>
    <dbReference type="NCBI Taxonomy" id="2867518"/>
    <lineage>
        <taxon>Bacteria</taxon>
        <taxon>Pseudomonadati</taxon>
        <taxon>Pseudomonadota</taxon>
        <taxon>Alphaproteobacteria</taxon>
        <taxon>Hyphomicrobiales</taxon>
        <taxon>Rhizobiaceae</taxon>
        <taxon>Rhizobium/Agrobacterium group</taxon>
        <taxon>Rhizobium</taxon>
    </lineage>
</organism>
<reference evidence="2" key="1">
    <citation type="submission" date="2023-07" db="EMBL/GenBank/DDBJ databases">
        <title>Genomic characterization of faba bean (Vicia faba) microsymbionts in Mexican soils.</title>
        <authorList>
            <person name="Rivera Orduna F.N."/>
            <person name="Guevara-Luna J."/>
            <person name="Yan J."/>
            <person name="Arroyo-Herrera I."/>
            <person name="Li Y."/>
            <person name="Vasquez-Murrieta M.S."/>
            <person name="Wang E.T."/>
        </authorList>
    </citation>
    <scope>NUCLEOTIDE SEQUENCE [LARGE SCALE GENOMIC DNA]</scope>
    <source>
        <strain evidence="2">CH6</strain>
    </source>
</reference>
<keyword evidence="2" id="KW-1185">Reference proteome</keyword>
<gene>
    <name evidence="1" type="ORF">RJJ37_13580</name>
</gene>
<accession>A0AAW8P0N3</accession>
<protein>
    <recommendedName>
        <fullName evidence="3">Transposase</fullName>
    </recommendedName>
</protein>